<feature type="compositionally biased region" description="Polar residues" evidence="1">
    <location>
        <begin position="1"/>
        <end position="14"/>
    </location>
</feature>
<evidence type="ECO:0000256" key="1">
    <source>
        <dbReference type="SAM" id="MobiDB-lite"/>
    </source>
</evidence>
<gene>
    <name evidence="2" type="ORF">SteCoe_20278</name>
</gene>
<dbReference type="EMBL" id="MPUH01000460">
    <property type="protein sequence ID" value="OMJ79658.1"/>
    <property type="molecule type" value="Genomic_DNA"/>
</dbReference>
<dbReference type="Proteomes" id="UP000187209">
    <property type="component" value="Unassembled WGS sequence"/>
</dbReference>
<protein>
    <submittedName>
        <fullName evidence="2">Uncharacterized protein</fullName>
    </submittedName>
</protein>
<comment type="caution">
    <text evidence="2">The sequence shown here is derived from an EMBL/GenBank/DDBJ whole genome shotgun (WGS) entry which is preliminary data.</text>
</comment>
<dbReference type="AlphaFoldDB" id="A0A1R2BS75"/>
<name>A0A1R2BS75_9CILI</name>
<accession>A0A1R2BS75</accession>
<reference evidence="2 3" key="1">
    <citation type="submission" date="2016-11" db="EMBL/GenBank/DDBJ databases">
        <title>The macronuclear genome of Stentor coeruleus: a giant cell with tiny introns.</title>
        <authorList>
            <person name="Slabodnick M."/>
            <person name="Ruby J.G."/>
            <person name="Reiff S.B."/>
            <person name="Swart E.C."/>
            <person name="Gosai S."/>
            <person name="Prabakaran S."/>
            <person name="Witkowska E."/>
            <person name="Larue G.E."/>
            <person name="Fisher S."/>
            <person name="Freeman R.M."/>
            <person name="Gunawardena J."/>
            <person name="Chu W."/>
            <person name="Stover N.A."/>
            <person name="Gregory B.D."/>
            <person name="Nowacki M."/>
            <person name="Derisi J."/>
            <person name="Roy S.W."/>
            <person name="Marshall W.F."/>
            <person name="Sood P."/>
        </authorList>
    </citation>
    <scope>NUCLEOTIDE SEQUENCE [LARGE SCALE GENOMIC DNA]</scope>
    <source>
        <strain evidence="2">WM001</strain>
    </source>
</reference>
<feature type="region of interest" description="Disordered" evidence="1">
    <location>
        <begin position="1"/>
        <end position="27"/>
    </location>
</feature>
<sequence>MNKSVVSIQESLPTESHHQSVLRASQVGENRSSYATYVKSTTNNSISSAASGTVITKTLRLPPKKPMQSKNEFGLPKSNSVKNIQHPKEYKQKLQEVLSKENNLRMKKYESSGILPHVANVLRRDSILAVEMNRKMLQFKKETYFLKCFSQRNLVVTEASAFEMAQSKTDIRNKVLEDLRMTITNQHIKPVVITARREEQPEKNIDEFIQYVNWLSGEGKKQYEVQPFSYKKLKFKSYN</sequence>
<keyword evidence="3" id="KW-1185">Reference proteome</keyword>
<proteinExistence type="predicted"/>
<evidence type="ECO:0000313" key="2">
    <source>
        <dbReference type="EMBL" id="OMJ79658.1"/>
    </source>
</evidence>
<organism evidence="2 3">
    <name type="scientific">Stentor coeruleus</name>
    <dbReference type="NCBI Taxonomy" id="5963"/>
    <lineage>
        <taxon>Eukaryota</taxon>
        <taxon>Sar</taxon>
        <taxon>Alveolata</taxon>
        <taxon>Ciliophora</taxon>
        <taxon>Postciliodesmatophora</taxon>
        <taxon>Heterotrichea</taxon>
        <taxon>Heterotrichida</taxon>
        <taxon>Stentoridae</taxon>
        <taxon>Stentor</taxon>
    </lineage>
</organism>
<evidence type="ECO:0000313" key="3">
    <source>
        <dbReference type="Proteomes" id="UP000187209"/>
    </source>
</evidence>